<feature type="domain" description="PH" evidence="4">
    <location>
        <begin position="356"/>
        <end position="462"/>
    </location>
</feature>
<dbReference type="InterPro" id="IPR035963">
    <property type="entry name" value="FERM_2"/>
</dbReference>
<sequence>MDWSDHALWWPDRNKWLARTRSTLDQYGVLADALLHFTPMHKSLRVQLPDLRYLDCKVDFSIKTFNAVINLCKELGIRHAEELSFCKPLEPQHLKHNLKDLPSNKKSKDNSGSGKNIASDTNTFIPNANQSPSGSTGSLDKSMPPFMCAPVTPKHHTSTPISSPITTSGTWKRNNQTDLNGVYSPNGTIQSYELMNGSLDVSLALSPTTPSQEARATLLRPKTLVERARMNVAWLDSSLSIMEQGVREFDTLRLRFKFYCFYDLNPKIDAVRINQIYEQAKWQLLNDELDCTEEEALLFAALQVQINLEAGLPQPTMENSLSMSAADDDIEAALSELQVTLEGSHINTSSNDIMQVPELYDYLRFLKPKRFTLKAFKRYWFVCRDLRLRLYKSREDANNEGACVHDINLRGCEVTPEVSLNQAKYGIKLEVPSSEGMSEMYIRCDSEEQYAKWMAACRLAAKGRSLADSSYEAEVASILAFLQMQHPAPAPVINPSSLDIKPEEYVPPRFLTKLKGKLVQRILEAHANVKDLSLLDAKMSYIKAWQSLPDFGISLFVVKFTEHRKEHLLGVAFNRIMKMDINTGDHLKTWRYNTVKAWNVNWEVKHMMVQFEEGSILFACLSADCKVIHEFIGGYIFLSTRSKEANQSLNEELFHKLTGGWV</sequence>
<comment type="caution">
    <text evidence="5">The sequence shown here is derived from an EMBL/GenBank/DDBJ whole genome shotgun (WGS) entry which is preliminary data.</text>
</comment>
<dbReference type="GO" id="GO:0048513">
    <property type="term" value="P:animal organ development"/>
    <property type="evidence" value="ECO:0007669"/>
    <property type="project" value="UniProtKB-ARBA"/>
</dbReference>
<evidence type="ECO:0000259" key="4">
    <source>
        <dbReference type="PROSITE" id="PS50003"/>
    </source>
</evidence>
<organism evidence="5 6">
    <name type="scientific">Ranatra chinensis</name>
    <dbReference type="NCBI Taxonomy" id="642074"/>
    <lineage>
        <taxon>Eukaryota</taxon>
        <taxon>Metazoa</taxon>
        <taxon>Ecdysozoa</taxon>
        <taxon>Arthropoda</taxon>
        <taxon>Hexapoda</taxon>
        <taxon>Insecta</taxon>
        <taxon>Pterygota</taxon>
        <taxon>Neoptera</taxon>
        <taxon>Paraneoptera</taxon>
        <taxon>Hemiptera</taxon>
        <taxon>Heteroptera</taxon>
        <taxon>Panheteroptera</taxon>
        <taxon>Nepomorpha</taxon>
        <taxon>Nepidae</taxon>
        <taxon>Ranatrinae</taxon>
        <taxon>Ranatra</taxon>
    </lineage>
</organism>
<dbReference type="CDD" id="cd14473">
    <property type="entry name" value="FERM_B-lobe"/>
    <property type="match status" value="2"/>
</dbReference>
<evidence type="ECO:0000256" key="1">
    <source>
        <dbReference type="ARBA" id="ARBA00008052"/>
    </source>
</evidence>
<dbReference type="Proteomes" id="UP001558652">
    <property type="component" value="Unassembled WGS sequence"/>
</dbReference>
<dbReference type="GO" id="GO:0048731">
    <property type="term" value="P:system development"/>
    <property type="evidence" value="ECO:0007669"/>
    <property type="project" value="UniProtKB-ARBA"/>
</dbReference>
<dbReference type="InterPro" id="IPR019748">
    <property type="entry name" value="FERM_central"/>
</dbReference>
<dbReference type="InterPro" id="IPR037843">
    <property type="entry name" value="Kindlin/fermitin"/>
</dbReference>
<dbReference type="PANTHER" id="PTHR16160:SF13">
    <property type="entry name" value="FERMITIN 2-RELATED"/>
    <property type="match status" value="1"/>
</dbReference>
<accession>A0ABD0YBI1</accession>
<evidence type="ECO:0000313" key="5">
    <source>
        <dbReference type="EMBL" id="KAL1110269.1"/>
    </source>
</evidence>
<dbReference type="InterPro" id="IPR037837">
    <property type="entry name" value="PH_Kindlin/fermitin"/>
</dbReference>
<dbReference type="InterPro" id="IPR014352">
    <property type="entry name" value="FERM/acyl-CoA-bd_prot_sf"/>
</dbReference>
<reference evidence="5 6" key="1">
    <citation type="submission" date="2024-07" db="EMBL/GenBank/DDBJ databases">
        <title>Chromosome-level genome assembly of the water stick insect Ranatra chinensis (Heteroptera: Nepidae).</title>
        <authorList>
            <person name="Liu X."/>
        </authorList>
    </citation>
    <scope>NUCLEOTIDE SEQUENCE [LARGE SCALE GENOMIC DNA]</scope>
    <source>
        <strain evidence="5">Cailab_2021Rc</strain>
        <tissue evidence="5">Muscle</tissue>
    </source>
</reference>
<dbReference type="InterPro" id="IPR001849">
    <property type="entry name" value="PH_domain"/>
</dbReference>
<dbReference type="GO" id="GO:0007155">
    <property type="term" value="P:cell adhesion"/>
    <property type="evidence" value="ECO:0007669"/>
    <property type="project" value="UniProtKB-KW"/>
</dbReference>
<dbReference type="Gene3D" id="2.30.29.30">
    <property type="entry name" value="Pleckstrin-homology domain (PH domain)/Phosphotyrosine-binding domain (PTB)"/>
    <property type="match status" value="2"/>
</dbReference>
<dbReference type="CDD" id="cd17096">
    <property type="entry name" value="FERM_F1_kindlins"/>
    <property type="match status" value="1"/>
</dbReference>
<keyword evidence="6" id="KW-1185">Reference proteome</keyword>
<evidence type="ECO:0000313" key="6">
    <source>
        <dbReference type="Proteomes" id="UP001558652"/>
    </source>
</evidence>
<evidence type="ECO:0000256" key="2">
    <source>
        <dbReference type="ARBA" id="ARBA00022889"/>
    </source>
</evidence>
<dbReference type="SUPFAM" id="SSF50729">
    <property type="entry name" value="PH domain-like"/>
    <property type="match status" value="2"/>
</dbReference>
<dbReference type="PROSITE" id="PS50003">
    <property type="entry name" value="PH_DOMAIN"/>
    <property type="match status" value="1"/>
</dbReference>
<gene>
    <name evidence="5" type="ORF">AAG570_008346</name>
</gene>
<comment type="similarity">
    <text evidence="1">Belongs to the kindlin family.</text>
</comment>
<dbReference type="EMBL" id="JBFDAA010000023">
    <property type="protein sequence ID" value="KAL1110269.1"/>
    <property type="molecule type" value="Genomic_DNA"/>
</dbReference>
<dbReference type="PROSITE" id="PS00661">
    <property type="entry name" value="FERM_2"/>
    <property type="match status" value="1"/>
</dbReference>
<evidence type="ECO:0000256" key="3">
    <source>
        <dbReference type="SAM" id="MobiDB-lite"/>
    </source>
</evidence>
<dbReference type="InterPro" id="IPR040790">
    <property type="entry name" value="Kindlin_2_N"/>
</dbReference>
<dbReference type="Gene3D" id="1.20.80.10">
    <property type="match status" value="1"/>
</dbReference>
<dbReference type="AlphaFoldDB" id="A0ABD0YBI1"/>
<dbReference type="Pfam" id="PF00373">
    <property type="entry name" value="FERM_M"/>
    <property type="match status" value="2"/>
</dbReference>
<feature type="compositionally biased region" description="Low complexity" evidence="3">
    <location>
        <begin position="158"/>
        <end position="168"/>
    </location>
</feature>
<dbReference type="InterPro" id="IPR019749">
    <property type="entry name" value="Band_41_domain"/>
</dbReference>
<dbReference type="CDD" id="cd01237">
    <property type="entry name" value="PH_fermitin"/>
    <property type="match status" value="1"/>
</dbReference>
<dbReference type="SUPFAM" id="SSF47031">
    <property type="entry name" value="Second domain of FERM"/>
    <property type="match status" value="2"/>
</dbReference>
<dbReference type="PANTHER" id="PTHR16160">
    <property type="entry name" value="FERMITIN 2-RELATED"/>
    <property type="match status" value="1"/>
</dbReference>
<dbReference type="CDD" id="cd13205">
    <property type="entry name" value="FERM_C_fermitin"/>
    <property type="match status" value="1"/>
</dbReference>
<feature type="compositionally biased region" description="Polar residues" evidence="3">
    <location>
        <begin position="118"/>
        <end position="139"/>
    </location>
</feature>
<name>A0ABD0YBI1_9HEMI</name>
<proteinExistence type="inferred from homology"/>
<keyword evidence="2" id="KW-0130">Cell adhesion</keyword>
<feature type="region of interest" description="Disordered" evidence="3">
    <location>
        <begin position="96"/>
        <end position="176"/>
    </location>
</feature>
<dbReference type="Pfam" id="PF18124">
    <property type="entry name" value="Kindlin_2_N"/>
    <property type="match status" value="1"/>
</dbReference>
<feature type="compositionally biased region" description="Basic and acidic residues" evidence="3">
    <location>
        <begin position="96"/>
        <end position="109"/>
    </location>
</feature>
<dbReference type="SMART" id="SM00295">
    <property type="entry name" value="B41"/>
    <property type="match status" value="1"/>
</dbReference>
<dbReference type="Gene3D" id="3.10.20.90">
    <property type="entry name" value="Phosphatidylinositol 3-kinase Catalytic Subunit, Chain A, domain 1"/>
    <property type="match status" value="2"/>
</dbReference>
<dbReference type="InterPro" id="IPR019747">
    <property type="entry name" value="FERM_CS"/>
</dbReference>
<dbReference type="InterPro" id="IPR011993">
    <property type="entry name" value="PH-like_dom_sf"/>
</dbReference>
<dbReference type="SMART" id="SM00233">
    <property type="entry name" value="PH"/>
    <property type="match status" value="1"/>
</dbReference>
<protein>
    <recommendedName>
        <fullName evidence="4">PH domain-containing protein</fullName>
    </recommendedName>
</protein>